<evidence type="ECO:0000313" key="1">
    <source>
        <dbReference type="EMBL" id="KON85452.1"/>
    </source>
</evidence>
<dbReference type="Gene3D" id="3.40.50.10320">
    <property type="entry name" value="LmbE-like"/>
    <property type="match status" value="1"/>
</dbReference>
<proteinExistence type="predicted"/>
<reference evidence="2" key="1">
    <citation type="submission" date="2015-07" db="EMBL/GenBank/DDBJ databases">
        <title>Fjat-10036 dsm4.</title>
        <authorList>
            <person name="Liu B."/>
            <person name="Wang J."/>
            <person name="Zhu Y."/>
            <person name="Liu G."/>
            <person name="Chen Q."/>
            <person name="Chen Z."/>
            <person name="Lan J."/>
            <person name="Che J."/>
            <person name="Ge C."/>
            <person name="Shi H."/>
            <person name="Pan Z."/>
            <person name="Liu X."/>
        </authorList>
    </citation>
    <scope>NUCLEOTIDE SEQUENCE [LARGE SCALE GENOMIC DNA]</scope>
    <source>
        <strain evidence="2">DSM 4</strain>
    </source>
</reference>
<protein>
    <recommendedName>
        <fullName evidence="3">GlcNAc-PI de-N-acetylase</fullName>
    </recommendedName>
</protein>
<sequence>MRLLLVSSDKTIFFFIVAHMDDWQLFMNPNVSWELSNKRNKVVFIYTTGNDAGSDKSYWMANEEAAISSVCFGKSDLLYLGGEREKVTINNHVLHRWCGENVVCYFLRLPDGNVTGNGFSSQGYQSLQKLYRRQISSIKTLDGSTIYHGWQDFVNSLQGIIDDEADGFSSIKVNHPETNKTINPGDHSDHRTTGLAVQAIPKYNQYNNFSYIGYYLRNYPVDLWGEDLFWKIAELTVYDKTLSDLTRYSILKKSPIFFMEYCFRAAKFRELK</sequence>
<accession>A0A0M0G7I6</accession>
<gene>
    <name evidence="1" type="ORF">AF332_00230</name>
</gene>
<evidence type="ECO:0000313" key="2">
    <source>
        <dbReference type="Proteomes" id="UP000037109"/>
    </source>
</evidence>
<comment type="caution">
    <text evidence="1">The sequence shown here is derived from an EMBL/GenBank/DDBJ whole genome shotgun (WGS) entry which is preliminary data.</text>
</comment>
<name>A0A0M0G7I6_SPOGL</name>
<keyword evidence="2" id="KW-1185">Reference proteome</keyword>
<dbReference type="AlphaFoldDB" id="A0A0M0G7I6"/>
<dbReference type="Proteomes" id="UP000037109">
    <property type="component" value="Unassembled WGS sequence"/>
</dbReference>
<dbReference type="EMBL" id="LGUF01000007">
    <property type="protein sequence ID" value="KON85452.1"/>
    <property type="molecule type" value="Genomic_DNA"/>
</dbReference>
<dbReference type="STRING" id="1459.AF332_00230"/>
<organism evidence="1 2">
    <name type="scientific">Sporosarcina globispora</name>
    <name type="common">Bacillus globisporus</name>
    <dbReference type="NCBI Taxonomy" id="1459"/>
    <lineage>
        <taxon>Bacteria</taxon>
        <taxon>Bacillati</taxon>
        <taxon>Bacillota</taxon>
        <taxon>Bacilli</taxon>
        <taxon>Bacillales</taxon>
        <taxon>Caryophanaceae</taxon>
        <taxon>Sporosarcina</taxon>
    </lineage>
</organism>
<dbReference type="OrthoDB" id="6064917at2"/>
<evidence type="ECO:0008006" key="3">
    <source>
        <dbReference type="Google" id="ProtNLM"/>
    </source>
</evidence>
<dbReference type="InterPro" id="IPR024078">
    <property type="entry name" value="LmbE-like_dom_sf"/>
</dbReference>
<dbReference type="PATRIC" id="fig|1459.3.peg.70"/>